<evidence type="ECO:0000256" key="3">
    <source>
        <dbReference type="ARBA" id="ARBA00023125"/>
    </source>
</evidence>
<accession>A0ABP7ARK6</accession>
<evidence type="ECO:0000256" key="5">
    <source>
        <dbReference type="SAM" id="MobiDB-lite"/>
    </source>
</evidence>
<dbReference type="Pfam" id="PF04542">
    <property type="entry name" value="Sigma70_r2"/>
    <property type="match status" value="1"/>
</dbReference>
<feature type="region of interest" description="Disordered" evidence="5">
    <location>
        <begin position="558"/>
        <end position="592"/>
    </location>
</feature>
<feature type="compositionally biased region" description="Pro residues" evidence="5">
    <location>
        <begin position="386"/>
        <end position="399"/>
    </location>
</feature>
<keyword evidence="3" id="KW-0238">DNA-binding</keyword>
<evidence type="ECO:0000313" key="7">
    <source>
        <dbReference type="EMBL" id="GAA3638477.1"/>
    </source>
</evidence>
<dbReference type="NCBIfam" id="TIGR02937">
    <property type="entry name" value="sigma70-ECF"/>
    <property type="match status" value="1"/>
</dbReference>
<proteinExistence type="predicted"/>
<evidence type="ECO:0000313" key="8">
    <source>
        <dbReference type="Proteomes" id="UP001501074"/>
    </source>
</evidence>
<feature type="compositionally biased region" description="Pro residues" evidence="5">
    <location>
        <begin position="328"/>
        <end position="337"/>
    </location>
</feature>
<keyword evidence="8" id="KW-1185">Reference proteome</keyword>
<sequence>MTKRAATPDVPLLADRVRAAQRGDRDVLGELIGEHLVMLYNVAGRALRGHADVDDVVQNTLISVVENLPSLRQPERFSGWVLAIARREIADHLRLRRVAAERGQVLDEAAAPADPGSDFTELTILRLGLTGQRRQVAQASDWLDPESRFVLSLWWLELIGQITRADLSTALGIGPGHAAVRVRRMREQLETSREIVGALQARPGCPDLAPLLAGWDGTPGPVWRKRLARHLRDCRYCTGHRPALVPPERLLAGLVMVPLAHSLTGLPSVPAILAGSSLTGVTTAGAAGSAGAAGGWLGGPAVGKLVAVVAGAAVVAGGAVVVTHRDPPGPARVPPAVAPARTIGPTSRATPLTPTTVKPSPSHPTTARDPRPPSALYGSTVDRAEPAPPANIRPQPLPVRPEGTLVVANSGDLDPRPDVTSLVHRGEWVTFRGRGYIRVETAMAITERVGAVTMPSWTRLRGRIFHVASGRGYRLDDQIPDRPRGYTWMGDPEHGQAVLPAGAQQMWGWEYYYLDGEVTFTSNERGADYNLYVHIVDRATIDDDLLTAPDQGRVRYGLNRDVGTNASPVPQYVTRADPRDPATVPRRSRVGG</sequence>
<dbReference type="SUPFAM" id="SSF88946">
    <property type="entry name" value="Sigma2 domain of RNA polymerase sigma factors"/>
    <property type="match status" value="1"/>
</dbReference>
<protein>
    <recommendedName>
        <fullName evidence="6">RNA polymerase sigma-70 region 2 domain-containing protein</fullName>
    </recommendedName>
</protein>
<organism evidence="7 8">
    <name type="scientific">Kineosporia mesophila</name>
    <dbReference type="NCBI Taxonomy" id="566012"/>
    <lineage>
        <taxon>Bacteria</taxon>
        <taxon>Bacillati</taxon>
        <taxon>Actinomycetota</taxon>
        <taxon>Actinomycetes</taxon>
        <taxon>Kineosporiales</taxon>
        <taxon>Kineosporiaceae</taxon>
        <taxon>Kineosporia</taxon>
    </lineage>
</organism>
<dbReference type="InterPro" id="IPR013325">
    <property type="entry name" value="RNA_pol_sigma_r2"/>
</dbReference>
<keyword evidence="1" id="KW-0805">Transcription regulation</keyword>
<feature type="domain" description="RNA polymerase sigma-70 region 2" evidence="6">
    <location>
        <begin position="31"/>
        <end position="96"/>
    </location>
</feature>
<dbReference type="PANTHER" id="PTHR43133:SF8">
    <property type="entry name" value="RNA POLYMERASE SIGMA FACTOR HI_1459-RELATED"/>
    <property type="match status" value="1"/>
</dbReference>
<reference evidence="8" key="1">
    <citation type="journal article" date="2019" name="Int. J. Syst. Evol. Microbiol.">
        <title>The Global Catalogue of Microorganisms (GCM) 10K type strain sequencing project: providing services to taxonomists for standard genome sequencing and annotation.</title>
        <authorList>
            <consortium name="The Broad Institute Genomics Platform"/>
            <consortium name="The Broad Institute Genome Sequencing Center for Infectious Disease"/>
            <person name="Wu L."/>
            <person name="Ma J."/>
        </authorList>
    </citation>
    <scope>NUCLEOTIDE SEQUENCE [LARGE SCALE GENOMIC DNA]</scope>
    <source>
        <strain evidence="8">JCM 16902</strain>
    </source>
</reference>
<dbReference type="RefSeq" id="WP_231481449.1">
    <property type="nucleotide sequence ID" value="NZ_BAAAZO010000012.1"/>
</dbReference>
<dbReference type="InterPro" id="IPR039425">
    <property type="entry name" value="RNA_pol_sigma-70-like"/>
</dbReference>
<keyword evidence="4" id="KW-0804">Transcription</keyword>
<dbReference type="Gene3D" id="1.10.1740.10">
    <property type="match status" value="1"/>
</dbReference>
<evidence type="ECO:0000256" key="1">
    <source>
        <dbReference type="ARBA" id="ARBA00023015"/>
    </source>
</evidence>
<evidence type="ECO:0000256" key="2">
    <source>
        <dbReference type="ARBA" id="ARBA00023082"/>
    </source>
</evidence>
<feature type="region of interest" description="Disordered" evidence="5">
    <location>
        <begin position="326"/>
        <end position="402"/>
    </location>
</feature>
<dbReference type="PANTHER" id="PTHR43133">
    <property type="entry name" value="RNA POLYMERASE ECF-TYPE SIGMA FACTO"/>
    <property type="match status" value="1"/>
</dbReference>
<dbReference type="Proteomes" id="UP001501074">
    <property type="component" value="Unassembled WGS sequence"/>
</dbReference>
<comment type="caution">
    <text evidence="7">The sequence shown here is derived from an EMBL/GenBank/DDBJ whole genome shotgun (WGS) entry which is preliminary data.</text>
</comment>
<name>A0ABP7ARK6_9ACTN</name>
<evidence type="ECO:0000259" key="6">
    <source>
        <dbReference type="Pfam" id="PF04542"/>
    </source>
</evidence>
<gene>
    <name evidence="7" type="ORF">GCM10022223_66860</name>
</gene>
<dbReference type="InterPro" id="IPR007627">
    <property type="entry name" value="RNA_pol_sigma70_r2"/>
</dbReference>
<evidence type="ECO:0000256" key="4">
    <source>
        <dbReference type="ARBA" id="ARBA00023163"/>
    </source>
</evidence>
<feature type="compositionally biased region" description="Polar residues" evidence="5">
    <location>
        <begin position="344"/>
        <end position="365"/>
    </location>
</feature>
<dbReference type="InterPro" id="IPR014284">
    <property type="entry name" value="RNA_pol_sigma-70_dom"/>
</dbReference>
<dbReference type="EMBL" id="BAAAZO010000012">
    <property type="protein sequence ID" value="GAA3638477.1"/>
    <property type="molecule type" value="Genomic_DNA"/>
</dbReference>
<keyword evidence="2" id="KW-0731">Sigma factor</keyword>